<sequence length="32" mass="3528">MVSRSAPRNPKPKFHSLQQFRLFGVGASSLSP</sequence>
<protein>
    <submittedName>
        <fullName evidence="1">Uncharacterized protein</fullName>
    </submittedName>
</protein>
<dbReference type="EMBL" id="AWWV01011280">
    <property type="protein sequence ID" value="OMO73120.1"/>
    <property type="molecule type" value="Genomic_DNA"/>
</dbReference>
<evidence type="ECO:0000313" key="1">
    <source>
        <dbReference type="EMBL" id="OMO73120.1"/>
    </source>
</evidence>
<keyword evidence="2" id="KW-1185">Reference proteome</keyword>
<evidence type="ECO:0000313" key="2">
    <source>
        <dbReference type="Proteomes" id="UP000188268"/>
    </source>
</evidence>
<organism evidence="1 2">
    <name type="scientific">Corchorus capsularis</name>
    <name type="common">Jute</name>
    <dbReference type="NCBI Taxonomy" id="210143"/>
    <lineage>
        <taxon>Eukaryota</taxon>
        <taxon>Viridiplantae</taxon>
        <taxon>Streptophyta</taxon>
        <taxon>Embryophyta</taxon>
        <taxon>Tracheophyta</taxon>
        <taxon>Spermatophyta</taxon>
        <taxon>Magnoliopsida</taxon>
        <taxon>eudicotyledons</taxon>
        <taxon>Gunneridae</taxon>
        <taxon>Pentapetalae</taxon>
        <taxon>rosids</taxon>
        <taxon>malvids</taxon>
        <taxon>Malvales</taxon>
        <taxon>Malvaceae</taxon>
        <taxon>Grewioideae</taxon>
        <taxon>Apeibeae</taxon>
        <taxon>Corchorus</taxon>
    </lineage>
</organism>
<name>A0A1R3HSE2_COCAP</name>
<reference evidence="1 2" key="1">
    <citation type="submission" date="2013-09" db="EMBL/GenBank/DDBJ databases">
        <title>Corchorus capsularis genome sequencing.</title>
        <authorList>
            <person name="Alam M."/>
            <person name="Haque M.S."/>
            <person name="Islam M.S."/>
            <person name="Emdad E.M."/>
            <person name="Islam M.M."/>
            <person name="Ahmed B."/>
            <person name="Halim A."/>
            <person name="Hossen Q.M.M."/>
            <person name="Hossain M.Z."/>
            <person name="Ahmed R."/>
            <person name="Khan M.M."/>
            <person name="Islam R."/>
            <person name="Rashid M.M."/>
            <person name="Khan S.A."/>
            <person name="Rahman M.S."/>
            <person name="Alam M."/>
        </authorList>
    </citation>
    <scope>NUCLEOTIDE SEQUENCE [LARGE SCALE GENOMIC DNA]</scope>
    <source>
        <strain evidence="2">cv. CVL-1</strain>
        <tissue evidence="1">Whole seedling</tissue>
    </source>
</reference>
<proteinExistence type="predicted"/>
<dbReference type="AlphaFoldDB" id="A0A1R3HSE2"/>
<comment type="caution">
    <text evidence="1">The sequence shown here is derived from an EMBL/GenBank/DDBJ whole genome shotgun (WGS) entry which is preliminary data.</text>
</comment>
<gene>
    <name evidence="1" type="ORF">CCACVL1_17464</name>
</gene>
<dbReference type="Proteomes" id="UP000188268">
    <property type="component" value="Unassembled WGS sequence"/>
</dbReference>
<dbReference type="Gramene" id="OMO73120">
    <property type="protein sequence ID" value="OMO73120"/>
    <property type="gene ID" value="CCACVL1_17464"/>
</dbReference>
<accession>A0A1R3HSE2</accession>